<accession>A0ABQ5JKC2</accession>
<dbReference type="PANTHER" id="PTHR38454">
    <property type="entry name" value="INTEGRAL MEMBRANE PROTEIN-RELATED"/>
    <property type="match status" value="1"/>
</dbReference>
<evidence type="ECO:0000313" key="2">
    <source>
        <dbReference type="EMBL" id="GKT04818.1"/>
    </source>
</evidence>
<feature type="transmembrane region" description="Helical" evidence="1">
    <location>
        <begin position="364"/>
        <end position="381"/>
    </location>
</feature>
<keyword evidence="1" id="KW-1133">Transmembrane helix</keyword>
<feature type="transmembrane region" description="Helical" evidence="1">
    <location>
        <begin position="235"/>
        <end position="255"/>
    </location>
</feature>
<feature type="transmembrane region" description="Helical" evidence="1">
    <location>
        <begin position="423"/>
        <end position="447"/>
    </location>
</feature>
<dbReference type="InterPro" id="IPR018580">
    <property type="entry name" value="Uncharacterised_YfhO"/>
</dbReference>
<feature type="transmembrane region" description="Helical" evidence="1">
    <location>
        <begin position="456"/>
        <end position="478"/>
    </location>
</feature>
<sequence>MMNRYGQKRFYYDLGSFLLPMVVVSIVFACLGIAPFGSHNLLISDMGTQYVAWLTQFRHVITTGQFSFYSFSLSLGDNAFPLVAYYMLSPFNLILFFFPASQVPLAVTYIILLKIGSIGLSTAYYLRRVYHNTNWSNLLFSSIFALSGFVATYFYDIMWLDALILLPLVTLGLRSLVAGRDSRLYFFALWATIITNYYLGYMTCLFSLCFFIYLQFDQTPRRITWRLYWQTHRRLIGHYLTISILSGLSSLVVLYPTLLGMLRTSKQSLSVKAFLPLPQFGPEALAQLGMNAADYPARLEHDPSIYLGSLAILLCLGFFTAKNIGRRHKWALGGLLATLAISMFITLFNTIWHMMQQPNGFPFRNAYFFSFIVLLCAYESWQAHTFTDQRHLFRNLIIGLSLLAIGYITAIIAQPIVRRSDALASYYVSPIYWLISSLGLIFAWWLLKRQSHGKRWLVVLSLTALTLLELGANFYFGLAPAKLGNQARYQRNFAIEQRYFKKIQQTNAFYRVDNQNSLLNAAYGEVYNNYNDPLLFNSYGIDLYSSTLNESTRLTLQRLGFYSKNERRISSAGSTELTNTLFAVRYLLSMTPHDYDLITLPNALPLGFAANQSLLNVTLKPHEALSNQNHLWQGITGRKTDYFRSVEVQQTTVKQAVDHYNYTFTLRPQTSGPIYMYLPHVPVDSANIRVNQTKKQTKLSVSSEAVLSLGRFRKGQSFQLKVSSKHLISHPERWVKTLDADKFSTSVEQLHRHTLQLTPHWRPDRLHGTIDMPKDKPLLFLSIPYDPGWQVSVDGRQQPIQRVAHNLSAVTLAPGHHKIRLTYVTPGFRAGLVISLLAFITYAGLFWWDQRHRKYNAKTTKQP</sequence>
<feature type="transmembrane region" description="Helical" evidence="1">
    <location>
        <begin position="105"/>
        <end position="126"/>
    </location>
</feature>
<dbReference type="Proteomes" id="UP001628078">
    <property type="component" value="Unassembled WGS sequence"/>
</dbReference>
<feature type="transmembrane region" description="Helical" evidence="1">
    <location>
        <begin position="12"/>
        <end position="36"/>
    </location>
</feature>
<name>A0ABQ5JKC2_9LACO</name>
<evidence type="ECO:0000313" key="3">
    <source>
        <dbReference type="Proteomes" id="UP001628078"/>
    </source>
</evidence>
<keyword evidence="3" id="KW-1185">Reference proteome</keyword>
<protein>
    <submittedName>
        <fullName evidence="2">Membrane protein</fullName>
    </submittedName>
</protein>
<evidence type="ECO:0000256" key="1">
    <source>
        <dbReference type="SAM" id="Phobius"/>
    </source>
</evidence>
<keyword evidence="1" id="KW-0812">Transmembrane</keyword>
<reference evidence="2 3" key="1">
    <citation type="submission" date="2022-03" db="EMBL/GenBank/DDBJ databases">
        <title>Draft genome sequence of Furfurilactobacillus curtus JCM 31185.</title>
        <authorList>
            <person name="Suzuki S."/>
            <person name="Endo A."/>
            <person name="Kajikawa A."/>
        </authorList>
    </citation>
    <scope>NUCLEOTIDE SEQUENCE [LARGE SCALE GENOMIC DNA]</scope>
    <source>
        <strain evidence="2 3">JCM 31185</strain>
    </source>
</reference>
<dbReference type="PROSITE" id="PS51257">
    <property type="entry name" value="PROKAR_LIPOPROTEIN"/>
    <property type="match status" value="1"/>
</dbReference>
<dbReference type="PANTHER" id="PTHR38454:SF1">
    <property type="entry name" value="INTEGRAL MEMBRANE PROTEIN"/>
    <property type="match status" value="1"/>
</dbReference>
<feature type="transmembrane region" description="Helical" evidence="1">
    <location>
        <begin position="138"/>
        <end position="155"/>
    </location>
</feature>
<keyword evidence="1" id="KW-0472">Membrane</keyword>
<feature type="transmembrane region" description="Helical" evidence="1">
    <location>
        <begin position="185"/>
        <end position="214"/>
    </location>
</feature>
<feature type="transmembrane region" description="Helical" evidence="1">
    <location>
        <begin position="304"/>
        <end position="321"/>
    </location>
</feature>
<proteinExistence type="predicted"/>
<feature type="transmembrane region" description="Helical" evidence="1">
    <location>
        <begin position="393"/>
        <end position="417"/>
    </location>
</feature>
<feature type="transmembrane region" description="Helical" evidence="1">
    <location>
        <begin position="828"/>
        <end position="848"/>
    </location>
</feature>
<dbReference type="RefSeq" id="WP_407882039.1">
    <property type="nucleotide sequence ID" value="NZ_BQXO01000001.1"/>
</dbReference>
<dbReference type="EMBL" id="BQXO01000001">
    <property type="protein sequence ID" value="GKT04818.1"/>
    <property type="molecule type" value="Genomic_DNA"/>
</dbReference>
<comment type="caution">
    <text evidence="2">The sequence shown here is derived from an EMBL/GenBank/DDBJ whole genome shotgun (WGS) entry which is preliminary data.</text>
</comment>
<gene>
    <name evidence="2" type="ORF">JCM31185_01070</name>
</gene>
<organism evidence="2 3">
    <name type="scientific">Furfurilactobacillus curtus</name>
    <dbReference type="NCBI Taxonomy" id="1746200"/>
    <lineage>
        <taxon>Bacteria</taxon>
        <taxon>Bacillati</taxon>
        <taxon>Bacillota</taxon>
        <taxon>Bacilli</taxon>
        <taxon>Lactobacillales</taxon>
        <taxon>Lactobacillaceae</taxon>
        <taxon>Furfurilactobacillus</taxon>
    </lineage>
</organism>
<dbReference type="Pfam" id="PF09586">
    <property type="entry name" value="YfhO"/>
    <property type="match status" value="1"/>
</dbReference>
<feature type="transmembrane region" description="Helical" evidence="1">
    <location>
        <begin position="330"/>
        <end position="352"/>
    </location>
</feature>